<dbReference type="GO" id="GO:0005975">
    <property type="term" value="P:carbohydrate metabolic process"/>
    <property type="evidence" value="ECO:0007669"/>
    <property type="project" value="InterPro"/>
</dbReference>
<sequence length="151" mass="17139">MQIIIGTDHRGFELKQEIMLKIDKISGKEVKIIDIGCYENEEIDFTDVVFDLIDKWNEDSVGILICKTGIGMSICANRFSNIRGAICKTIDDVISARSHNDANVLILGAKNENEDIFKMIDVFLNTSFNDDEKYTRRVSKINSIKCTNKIN</sequence>
<dbReference type="SUPFAM" id="SSF89623">
    <property type="entry name" value="Ribose/Galactose isomerase RpiB/AlsB"/>
    <property type="match status" value="1"/>
</dbReference>
<reference evidence="3 4" key="1">
    <citation type="submission" date="2019-08" db="EMBL/GenBank/DDBJ databases">
        <title>Highly reduced genomes of protist endosymbionts show evolutionary convergence.</title>
        <authorList>
            <person name="George E."/>
            <person name="Husnik F."/>
            <person name="Tashyreva D."/>
            <person name="Prokopchuk G."/>
            <person name="Horak A."/>
            <person name="Kwong W.K."/>
            <person name="Lukes J."/>
            <person name="Keeling P.J."/>
        </authorList>
    </citation>
    <scope>NUCLEOTIDE SEQUENCE [LARGE SCALE GENOMIC DNA]</scope>
    <source>
        <strain evidence="3">1605</strain>
    </source>
</reference>
<dbReference type="RefSeq" id="WP_148980878.1">
    <property type="nucleotide sequence ID" value="NZ_CP043315.1"/>
</dbReference>
<dbReference type="InterPro" id="IPR003500">
    <property type="entry name" value="RpiB_LacA_LacB"/>
</dbReference>
<comment type="similarity">
    <text evidence="1">Belongs to the LacAB/RpiB family.</text>
</comment>
<feature type="active site" description="Proton acceptor" evidence="2">
    <location>
        <position position="66"/>
    </location>
</feature>
<name>A0A5C0UEC1_9PROT</name>
<dbReference type="KEGG" id="cip:FZC35_01415"/>
<dbReference type="PANTHER" id="PTHR30345">
    <property type="entry name" value="RIBOSE-5-PHOSPHATE ISOMERASE B"/>
    <property type="match status" value="1"/>
</dbReference>
<dbReference type="Proteomes" id="UP000325155">
    <property type="component" value="Chromosome"/>
</dbReference>
<protein>
    <submittedName>
        <fullName evidence="3">RpiB/LacA/LacB family sugar-phosphate isomerase</fullName>
    </submittedName>
</protein>
<dbReference type="NCBIfam" id="TIGR00689">
    <property type="entry name" value="rpiB_lacA_lacB"/>
    <property type="match status" value="1"/>
</dbReference>
<evidence type="ECO:0000256" key="1">
    <source>
        <dbReference type="ARBA" id="ARBA00008754"/>
    </source>
</evidence>
<evidence type="ECO:0000313" key="3">
    <source>
        <dbReference type="EMBL" id="QEK38031.1"/>
    </source>
</evidence>
<accession>A0A5C0UEC1</accession>
<organism evidence="3 4">
    <name type="scientific">Candidatus Cytomitobacter indipagum</name>
    <dbReference type="NCBI Taxonomy" id="2601575"/>
    <lineage>
        <taxon>Bacteria</taxon>
        <taxon>Pseudomonadati</taxon>
        <taxon>Pseudomonadota</taxon>
        <taxon>Alphaproteobacteria</taxon>
        <taxon>Holosporales</taxon>
        <taxon>Holosporaceae</taxon>
        <taxon>Candidatus Cytomitobacter</taxon>
    </lineage>
</organism>
<dbReference type="OrthoDB" id="1778624at2"/>
<dbReference type="PIRSF" id="PIRSF005384">
    <property type="entry name" value="RpiB_LacA_B"/>
    <property type="match status" value="1"/>
</dbReference>
<gene>
    <name evidence="3" type="ORF">FZC35_01415</name>
</gene>
<keyword evidence="3" id="KW-0413">Isomerase</keyword>
<dbReference type="EMBL" id="CP043315">
    <property type="protein sequence ID" value="QEK38031.1"/>
    <property type="molecule type" value="Genomic_DNA"/>
</dbReference>
<dbReference type="AlphaFoldDB" id="A0A5C0UEC1"/>
<feature type="active site" description="Proton donor" evidence="2">
    <location>
        <position position="99"/>
    </location>
</feature>
<keyword evidence="4" id="KW-1185">Reference proteome</keyword>
<dbReference type="PANTHER" id="PTHR30345:SF0">
    <property type="entry name" value="DNA DAMAGE-REPAIR_TOLERATION PROTEIN DRT102"/>
    <property type="match status" value="1"/>
</dbReference>
<dbReference type="Gene3D" id="3.40.1400.10">
    <property type="entry name" value="Sugar-phosphate isomerase, RpiB/LacA/LacB"/>
    <property type="match status" value="1"/>
</dbReference>
<proteinExistence type="inferred from homology"/>
<dbReference type="Pfam" id="PF02502">
    <property type="entry name" value="LacAB_rpiB"/>
    <property type="match status" value="1"/>
</dbReference>
<dbReference type="GO" id="GO:0016861">
    <property type="term" value="F:intramolecular oxidoreductase activity, interconverting aldoses and ketoses"/>
    <property type="evidence" value="ECO:0007669"/>
    <property type="project" value="UniProtKB-ARBA"/>
</dbReference>
<dbReference type="InterPro" id="IPR036569">
    <property type="entry name" value="RpiB_LacA_LacB_sf"/>
</dbReference>
<evidence type="ECO:0000313" key="4">
    <source>
        <dbReference type="Proteomes" id="UP000325155"/>
    </source>
</evidence>
<evidence type="ECO:0000256" key="2">
    <source>
        <dbReference type="PIRSR" id="PIRSR005384-1"/>
    </source>
</evidence>